<gene>
    <name evidence="1" type="ORF">DHETER_LOCUS12920</name>
</gene>
<sequence>PIISIAVDHINDQELDAVDNDHNFCQITNLSVILILQIEARIMYLDNDLFEHSLFNLSIGIITDLIDENTINVVFLTPLRMITA</sequence>
<accession>A0ACA9PVH1</accession>
<proteinExistence type="predicted"/>
<comment type="caution">
    <text evidence="1">The sequence shown here is derived from an EMBL/GenBank/DDBJ whole genome shotgun (WGS) entry which is preliminary data.</text>
</comment>
<dbReference type="Proteomes" id="UP000789702">
    <property type="component" value="Unassembled WGS sequence"/>
</dbReference>
<evidence type="ECO:0000313" key="1">
    <source>
        <dbReference type="EMBL" id="CAG8722592.1"/>
    </source>
</evidence>
<evidence type="ECO:0000313" key="2">
    <source>
        <dbReference type="Proteomes" id="UP000789702"/>
    </source>
</evidence>
<dbReference type="EMBL" id="CAJVPU010033493">
    <property type="protein sequence ID" value="CAG8722592.1"/>
    <property type="molecule type" value="Genomic_DNA"/>
</dbReference>
<protein>
    <submittedName>
        <fullName evidence="1">9173_t:CDS:1</fullName>
    </submittedName>
</protein>
<feature type="non-terminal residue" evidence="1">
    <location>
        <position position="84"/>
    </location>
</feature>
<organism evidence="1 2">
    <name type="scientific">Dentiscutata heterogama</name>
    <dbReference type="NCBI Taxonomy" id="1316150"/>
    <lineage>
        <taxon>Eukaryota</taxon>
        <taxon>Fungi</taxon>
        <taxon>Fungi incertae sedis</taxon>
        <taxon>Mucoromycota</taxon>
        <taxon>Glomeromycotina</taxon>
        <taxon>Glomeromycetes</taxon>
        <taxon>Diversisporales</taxon>
        <taxon>Gigasporaceae</taxon>
        <taxon>Dentiscutata</taxon>
    </lineage>
</organism>
<keyword evidence="2" id="KW-1185">Reference proteome</keyword>
<name>A0ACA9PVH1_9GLOM</name>
<feature type="non-terminal residue" evidence="1">
    <location>
        <position position="1"/>
    </location>
</feature>
<reference evidence="1" key="1">
    <citation type="submission" date="2021-06" db="EMBL/GenBank/DDBJ databases">
        <authorList>
            <person name="Kallberg Y."/>
            <person name="Tangrot J."/>
            <person name="Rosling A."/>
        </authorList>
    </citation>
    <scope>NUCLEOTIDE SEQUENCE</scope>
    <source>
        <strain evidence="1">IL203A</strain>
    </source>
</reference>